<dbReference type="NCBIfam" id="TIGR03510">
    <property type="entry name" value="XapX"/>
    <property type="match status" value="1"/>
</dbReference>
<evidence type="ECO:0000313" key="3">
    <source>
        <dbReference type="Proteomes" id="UP000765160"/>
    </source>
</evidence>
<evidence type="ECO:0000313" key="2">
    <source>
        <dbReference type="EMBL" id="NKE46222.1"/>
    </source>
</evidence>
<name>A0ABX1F1P7_9PROT</name>
<organism evidence="2 3">
    <name type="scientific">Falsiroseomonas frigidaquae</name>
    <dbReference type="NCBI Taxonomy" id="487318"/>
    <lineage>
        <taxon>Bacteria</taxon>
        <taxon>Pseudomonadati</taxon>
        <taxon>Pseudomonadota</taxon>
        <taxon>Alphaproteobacteria</taxon>
        <taxon>Acetobacterales</taxon>
        <taxon>Roseomonadaceae</taxon>
        <taxon>Falsiroseomonas</taxon>
    </lineage>
</organism>
<dbReference type="EMBL" id="JAAVTX010000004">
    <property type="protein sequence ID" value="NKE46222.1"/>
    <property type="molecule type" value="Genomic_DNA"/>
</dbReference>
<protein>
    <submittedName>
        <fullName evidence="2">XapX domain-containing protein</fullName>
    </submittedName>
</protein>
<dbReference type="InterPro" id="IPR009872">
    <property type="entry name" value="DUF1427"/>
</dbReference>
<evidence type="ECO:0000256" key="1">
    <source>
        <dbReference type="SAM" id="Phobius"/>
    </source>
</evidence>
<keyword evidence="1" id="KW-0812">Transmembrane</keyword>
<dbReference type="Proteomes" id="UP000765160">
    <property type="component" value="Unassembled WGS sequence"/>
</dbReference>
<keyword evidence="3" id="KW-1185">Reference proteome</keyword>
<feature type="transmembrane region" description="Helical" evidence="1">
    <location>
        <begin position="30"/>
        <end position="49"/>
    </location>
</feature>
<keyword evidence="1" id="KW-0472">Membrane</keyword>
<accession>A0ABX1F1P7</accession>
<comment type="caution">
    <text evidence="2">The sequence shown here is derived from an EMBL/GenBank/DDBJ whole genome shotgun (WGS) entry which is preliminary data.</text>
</comment>
<feature type="transmembrane region" description="Helical" evidence="1">
    <location>
        <begin position="6"/>
        <end position="23"/>
    </location>
</feature>
<keyword evidence="1" id="KW-1133">Transmembrane helix</keyword>
<dbReference type="InterPro" id="IPR020017">
    <property type="entry name" value="XapX_domain"/>
</dbReference>
<dbReference type="RefSeq" id="WP_168050726.1">
    <property type="nucleotide sequence ID" value="NZ_JAATJR010000004.1"/>
</dbReference>
<reference evidence="2 3" key="1">
    <citation type="submission" date="2020-03" db="EMBL/GenBank/DDBJ databases">
        <title>Roseomonas selenitidurans sp. nov. isolated from soil.</title>
        <authorList>
            <person name="Liu H."/>
        </authorList>
    </citation>
    <scope>NUCLEOTIDE SEQUENCE [LARGE SCALE GENOMIC DNA]</scope>
    <source>
        <strain evidence="2 3">JCM 15073</strain>
    </source>
</reference>
<dbReference type="Pfam" id="PF07235">
    <property type="entry name" value="DUF1427"/>
    <property type="match status" value="1"/>
</dbReference>
<gene>
    <name evidence="2" type="ORF">HB662_15660</name>
</gene>
<proteinExistence type="predicted"/>
<sequence>MAPYIISTLLGLGVGVTYGLFGVRSPAPPVIALLGLLGMLVGEQAVGWWRGHVDLAQAVSRICTHGTHQAKPEGKHET</sequence>